<dbReference type="Pfam" id="PF04932">
    <property type="entry name" value="Wzy_C"/>
    <property type="match status" value="1"/>
</dbReference>
<feature type="transmembrane region" description="Helical" evidence="6">
    <location>
        <begin position="241"/>
        <end position="262"/>
    </location>
</feature>
<keyword evidence="3 6" id="KW-1133">Transmembrane helix</keyword>
<dbReference type="KEGG" id="rul:UC8_45390"/>
<accession>A0A5B9QXG4</accession>
<evidence type="ECO:0000256" key="3">
    <source>
        <dbReference type="ARBA" id="ARBA00022989"/>
    </source>
</evidence>
<dbReference type="OrthoDB" id="271729at2"/>
<feature type="transmembrane region" description="Helical" evidence="6">
    <location>
        <begin position="7"/>
        <end position="31"/>
    </location>
</feature>
<feature type="compositionally biased region" description="Acidic residues" evidence="5">
    <location>
        <begin position="425"/>
        <end position="440"/>
    </location>
</feature>
<organism evidence="8 9">
    <name type="scientific">Roseimaritima ulvae</name>
    <dbReference type="NCBI Taxonomy" id="980254"/>
    <lineage>
        <taxon>Bacteria</taxon>
        <taxon>Pseudomonadati</taxon>
        <taxon>Planctomycetota</taxon>
        <taxon>Planctomycetia</taxon>
        <taxon>Pirellulales</taxon>
        <taxon>Pirellulaceae</taxon>
        <taxon>Roseimaritima</taxon>
    </lineage>
</organism>
<protein>
    <submittedName>
        <fullName evidence="8">O-Antigen ligase</fullName>
    </submittedName>
</protein>
<feature type="transmembrane region" description="Helical" evidence="6">
    <location>
        <begin position="105"/>
        <end position="124"/>
    </location>
</feature>
<feature type="transmembrane region" description="Helical" evidence="6">
    <location>
        <begin position="213"/>
        <end position="235"/>
    </location>
</feature>
<feature type="domain" description="O-antigen ligase-related" evidence="7">
    <location>
        <begin position="206"/>
        <end position="345"/>
    </location>
</feature>
<sequence>MMGQLFVYPTFLAICIAGISRPWIGLIGFYGFVLLEPQWNWRWSIPADFQFQKFIAASVIIGWALQGFRVPFLARSAKQAVICLSAFLAVGFLSTTQSIDPQLSAFYMSNMWKIVLFAVMAVILLDSPDKIWIAIVVSSIAQGYSAIRINEQYFQDGFSLYAYRAWGTKGDNNLYSNLTVPLIACSIAACIYSDRLWLRLTTGAIAILQIHQIMLLDSRGAMLAAVGMGFLILWVMPKNSFTIRSTVFTVIITVLLAGPSVVREFRSSFESGENRDSSAESRFQLWKAGARITKDNALLGVGPYAGQRLVPSYYQGGLNATHKGLHNLLFEISTGFGIPAAILYFLYFLIPWWNLVRLKWAHRSRVPLPKWYGAAQLAVIAGIPGYLAGAMFSSGALSESPYLLASIGLATLSVAQVESMREQDAEPGSEGEQDSLAEGH</sequence>
<feature type="transmembrane region" description="Helical" evidence="6">
    <location>
        <begin position="328"/>
        <end position="350"/>
    </location>
</feature>
<dbReference type="RefSeq" id="WP_068130343.1">
    <property type="nucleotide sequence ID" value="NZ_CP042914.1"/>
</dbReference>
<dbReference type="PANTHER" id="PTHR37422">
    <property type="entry name" value="TEICHURONIC ACID BIOSYNTHESIS PROTEIN TUAE"/>
    <property type="match status" value="1"/>
</dbReference>
<evidence type="ECO:0000313" key="9">
    <source>
        <dbReference type="Proteomes" id="UP000325286"/>
    </source>
</evidence>
<evidence type="ECO:0000256" key="6">
    <source>
        <dbReference type="SAM" id="Phobius"/>
    </source>
</evidence>
<feature type="transmembrane region" description="Helical" evidence="6">
    <location>
        <begin position="370"/>
        <end position="392"/>
    </location>
</feature>
<feature type="transmembrane region" description="Helical" evidence="6">
    <location>
        <begin position="51"/>
        <end position="68"/>
    </location>
</feature>
<gene>
    <name evidence="8" type="ORF">UC8_45390</name>
</gene>
<keyword evidence="2 6" id="KW-0812">Transmembrane</keyword>
<dbReference type="PANTHER" id="PTHR37422:SF13">
    <property type="entry name" value="LIPOPOLYSACCHARIDE BIOSYNTHESIS PROTEIN PA4999-RELATED"/>
    <property type="match status" value="1"/>
</dbReference>
<comment type="subcellular location">
    <subcellularLocation>
        <location evidence="1">Membrane</location>
        <topology evidence="1">Multi-pass membrane protein</topology>
    </subcellularLocation>
</comment>
<dbReference type="AlphaFoldDB" id="A0A5B9QXG4"/>
<feature type="region of interest" description="Disordered" evidence="5">
    <location>
        <begin position="420"/>
        <end position="440"/>
    </location>
</feature>
<keyword evidence="4 6" id="KW-0472">Membrane</keyword>
<evidence type="ECO:0000313" key="8">
    <source>
        <dbReference type="EMBL" id="QEG42500.1"/>
    </source>
</evidence>
<dbReference type="InterPro" id="IPR007016">
    <property type="entry name" value="O-antigen_ligase-rel_domated"/>
</dbReference>
<dbReference type="GO" id="GO:0016020">
    <property type="term" value="C:membrane"/>
    <property type="evidence" value="ECO:0007669"/>
    <property type="project" value="UniProtKB-SubCell"/>
</dbReference>
<evidence type="ECO:0000256" key="2">
    <source>
        <dbReference type="ARBA" id="ARBA00022692"/>
    </source>
</evidence>
<dbReference type="GO" id="GO:0016874">
    <property type="term" value="F:ligase activity"/>
    <property type="evidence" value="ECO:0007669"/>
    <property type="project" value="UniProtKB-KW"/>
</dbReference>
<evidence type="ECO:0000256" key="1">
    <source>
        <dbReference type="ARBA" id="ARBA00004141"/>
    </source>
</evidence>
<dbReference type="EMBL" id="CP042914">
    <property type="protein sequence ID" value="QEG42500.1"/>
    <property type="molecule type" value="Genomic_DNA"/>
</dbReference>
<dbReference type="InterPro" id="IPR051533">
    <property type="entry name" value="WaaL-like"/>
</dbReference>
<keyword evidence="9" id="KW-1185">Reference proteome</keyword>
<proteinExistence type="predicted"/>
<keyword evidence="8" id="KW-0436">Ligase</keyword>
<evidence type="ECO:0000256" key="4">
    <source>
        <dbReference type="ARBA" id="ARBA00023136"/>
    </source>
</evidence>
<name>A0A5B9QXG4_9BACT</name>
<feature type="transmembrane region" description="Helical" evidence="6">
    <location>
        <begin position="80"/>
        <end position="99"/>
    </location>
</feature>
<feature type="transmembrane region" description="Helical" evidence="6">
    <location>
        <begin position="174"/>
        <end position="192"/>
    </location>
</feature>
<evidence type="ECO:0000256" key="5">
    <source>
        <dbReference type="SAM" id="MobiDB-lite"/>
    </source>
</evidence>
<reference evidence="8 9" key="1">
    <citation type="submission" date="2019-08" db="EMBL/GenBank/DDBJ databases">
        <title>Deep-cultivation of Planctomycetes and their phenomic and genomic characterization uncovers novel biology.</title>
        <authorList>
            <person name="Wiegand S."/>
            <person name="Jogler M."/>
            <person name="Boedeker C."/>
            <person name="Pinto D."/>
            <person name="Vollmers J."/>
            <person name="Rivas-Marin E."/>
            <person name="Kohn T."/>
            <person name="Peeters S.H."/>
            <person name="Heuer A."/>
            <person name="Rast P."/>
            <person name="Oberbeckmann S."/>
            <person name="Bunk B."/>
            <person name="Jeske O."/>
            <person name="Meyerdierks A."/>
            <person name="Storesund J.E."/>
            <person name="Kallscheuer N."/>
            <person name="Luecker S."/>
            <person name="Lage O.M."/>
            <person name="Pohl T."/>
            <person name="Merkel B.J."/>
            <person name="Hornburger P."/>
            <person name="Mueller R.-W."/>
            <person name="Bruemmer F."/>
            <person name="Labrenz M."/>
            <person name="Spormann A.M."/>
            <person name="Op den Camp H."/>
            <person name="Overmann J."/>
            <person name="Amann R."/>
            <person name="Jetten M.S.M."/>
            <person name="Mascher T."/>
            <person name="Medema M.H."/>
            <person name="Devos D.P."/>
            <person name="Kaster A.-K."/>
            <person name="Ovreas L."/>
            <person name="Rohde M."/>
            <person name="Galperin M.Y."/>
            <person name="Jogler C."/>
        </authorList>
    </citation>
    <scope>NUCLEOTIDE SEQUENCE [LARGE SCALE GENOMIC DNA]</scope>
    <source>
        <strain evidence="8 9">UC8</strain>
    </source>
</reference>
<evidence type="ECO:0000259" key="7">
    <source>
        <dbReference type="Pfam" id="PF04932"/>
    </source>
</evidence>
<dbReference type="Proteomes" id="UP000325286">
    <property type="component" value="Chromosome"/>
</dbReference>